<accession>A0A517Y9M8</accession>
<keyword evidence="1" id="KW-0732">Signal</keyword>
<dbReference type="InterPro" id="IPR021787">
    <property type="entry name" value="DUF3352"/>
</dbReference>
<name>A0A517Y9M8_9BACT</name>
<dbReference type="Proteomes" id="UP000315017">
    <property type="component" value="Chromosome"/>
</dbReference>
<evidence type="ECO:0008006" key="4">
    <source>
        <dbReference type="Google" id="ProtNLM"/>
    </source>
</evidence>
<dbReference type="KEGG" id="aagg:ETAA8_20270"/>
<dbReference type="EMBL" id="CP036274">
    <property type="protein sequence ID" value="QDU26943.1"/>
    <property type="molecule type" value="Genomic_DNA"/>
</dbReference>
<keyword evidence="3" id="KW-1185">Reference proteome</keyword>
<sequence length="587" mass="64857" precursor="true">MLTFVRPFLAGCLLALVSLTTLPAQAQRPVAPKLLPEQTLGYFRILDTPQLIERFRETSLGRMGADEQIKPLVSEFYAALQELWGNIEDRVGLPLDQVLSVPQGEICIAFISVPEGPTGLVIIIDVKDRLLNARKLLEKGEIFAAENQITKTTEKLDGYDIHLFANQNGRTQAVQLERDGTIVITSGKNVMKLLLDAWDGKLEKTLADNDRFNTIMNRCQGTPDDPPQLTYFVDPVQIAKIAARGNFAAQTGLALLPVLGVDGIKGVGGSLIFSSGEFDSVSHIHLLLESPRSGVVEMLALGSGDTAPEPWVPADSMNYNTLHWKFGDTYRLGAKLYNSLMAEGAAEAEVKTRVQEWVGLDFETEILPAMEGRVSHVAWIEKPIKLNSQANILGIKLRDVKAFQPTFDKLREKFKENLEEKAYAGVTYYAIKTPPPANEPPANLRRPDPCIATLGDYLILTDSSQAIQQAIITHSQPGTSLAAELDYKLIASKIRRQNGGETPGLVRFTRPEVGMKLLYDLAQSEDTQGMLSRQAESNQFFGRLEKAMKDNPLPPFSVIARYFAPGGAMIVNDETGFHYTDFTLKRK</sequence>
<dbReference type="AlphaFoldDB" id="A0A517Y9M8"/>
<organism evidence="2 3">
    <name type="scientific">Anatilimnocola aggregata</name>
    <dbReference type="NCBI Taxonomy" id="2528021"/>
    <lineage>
        <taxon>Bacteria</taxon>
        <taxon>Pseudomonadati</taxon>
        <taxon>Planctomycetota</taxon>
        <taxon>Planctomycetia</taxon>
        <taxon>Pirellulales</taxon>
        <taxon>Pirellulaceae</taxon>
        <taxon>Anatilimnocola</taxon>
    </lineage>
</organism>
<reference evidence="2 3" key="1">
    <citation type="submission" date="2019-02" db="EMBL/GenBank/DDBJ databases">
        <title>Deep-cultivation of Planctomycetes and their phenomic and genomic characterization uncovers novel biology.</title>
        <authorList>
            <person name="Wiegand S."/>
            <person name="Jogler M."/>
            <person name="Boedeker C."/>
            <person name="Pinto D."/>
            <person name="Vollmers J."/>
            <person name="Rivas-Marin E."/>
            <person name="Kohn T."/>
            <person name="Peeters S.H."/>
            <person name="Heuer A."/>
            <person name="Rast P."/>
            <person name="Oberbeckmann S."/>
            <person name="Bunk B."/>
            <person name="Jeske O."/>
            <person name="Meyerdierks A."/>
            <person name="Storesund J.E."/>
            <person name="Kallscheuer N."/>
            <person name="Luecker S."/>
            <person name="Lage O.M."/>
            <person name="Pohl T."/>
            <person name="Merkel B.J."/>
            <person name="Hornburger P."/>
            <person name="Mueller R.-W."/>
            <person name="Bruemmer F."/>
            <person name="Labrenz M."/>
            <person name="Spormann A.M."/>
            <person name="Op den Camp H."/>
            <person name="Overmann J."/>
            <person name="Amann R."/>
            <person name="Jetten M.S.M."/>
            <person name="Mascher T."/>
            <person name="Medema M.H."/>
            <person name="Devos D.P."/>
            <person name="Kaster A.-K."/>
            <person name="Ovreas L."/>
            <person name="Rohde M."/>
            <person name="Galperin M.Y."/>
            <person name="Jogler C."/>
        </authorList>
    </citation>
    <scope>NUCLEOTIDE SEQUENCE [LARGE SCALE GENOMIC DNA]</scope>
    <source>
        <strain evidence="2 3">ETA_A8</strain>
    </source>
</reference>
<evidence type="ECO:0000313" key="2">
    <source>
        <dbReference type="EMBL" id="QDU26943.1"/>
    </source>
</evidence>
<feature type="chain" id="PRO_5022004996" description="DUF3352 domain-containing protein" evidence="1">
    <location>
        <begin position="27"/>
        <end position="587"/>
    </location>
</feature>
<dbReference type="RefSeq" id="WP_145087824.1">
    <property type="nucleotide sequence ID" value="NZ_CP036274.1"/>
</dbReference>
<evidence type="ECO:0000313" key="3">
    <source>
        <dbReference type="Proteomes" id="UP000315017"/>
    </source>
</evidence>
<dbReference type="OrthoDB" id="253793at2"/>
<feature type="signal peptide" evidence="1">
    <location>
        <begin position="1"/>
        <end position="26"/>
    </location>
</feature>
<gene>
    <name evidence="2" type="ORF">ETAA8_20270</name>
</gene>
<evidence type="ECO:0000256" key="1">
    <source>
        <dbReference type="SAM" id="SignalP"/>
    </source>
</evidence>
<protein>
    <recommendedName>
        <fullName evidence="4">DUF3352 domain-containing protein</fullName>
    </recommendedName>
</protein>
<proteinExistence type="predicted"/>
<dbReference type="Pfam" id="PF11832">
    <property type="entry name" value="DUF3352"/>
    <property type="match status" value="1"/>
</dbReference>